<keyword evidence="10" id="KW-0460">Magnesium</keyword>
<evidence type="ECO:0000256" key="1">
    <source>
        <dbReference type="ARBA" id="ARBA00000064"/>
    </source>
</evidence>
<dbReference type="Gene3D" id="3.20.20.70">
    <property type="entry name" value="Aldolase class I"/>
    <property type="match status" value="1"/>
</dbReference>
<dbReference type="PANTHER" id="PTHR46911">
    <property type="match status" value="1"/>
</dbReference>
<dbReference type="Gene3D" id="3.30.160.270">
    <property type="match status" value="1"/>
</dbReference>
<dbReference type="EMBL" id="BAABFB010000050">
    <property type="protein sequence ID" value="GAA4482678.1"/>
    <property type="molecule type" value="Genomic_DNA"/>
</dbReference>
<evidence type="ECO:0000256" key="8">
    <source>
        <dbReference type="ARBA" id="ARBA00022723"/>
    </source>
</evidence>
<dbReference type="InterPro" id="IPR002034">
    <property type="entry name" value="AIPM/Hcit_synth_CS"/>
</dbReference>
<evidence type="ECO:0000256" key="5">
    <source>
        <dbReference type="ARBA" id="ARBA00022430"/>
    </source>
</evidence>
<feature type="region of interest" description="Disordered" evidence="11">
    <location>
        <begin position="1"/>
        <end position="56"/>
    </location>
</feature>
<dbReference type="HAMAP" id="MF_00572">
    <property type="entry name" value="LeuA_type2"/>
    <property type="match status" value="1"/>
</dbReference>
<keyword evidence="8 10" id="KW-0479">Metal-binding</keyword>
<dbReference type="SMART" id="SM00917">
    <property type="entry name" value="LeuA_dimer"/>
    <property type="match status" value="1"/>
</dbReference>
<keyword evidence="6 10" id="KW-0028">Amino-acid biosynthesis</keyword>
<dbReference type="InterPro" id="IPR054692">
    <property type="entry name" value="LeuA-like_post-cat"/>
</dbReference>
<dbReference type="SUPFAM" id="SSF51569">
    <property type="entry name" value="Aldolase"/>
    <property type="match status" value="1"/>
</dbReference>
<feature type="domain" description="Pyruvate carboxyltransferase" evidence="12">
    <location>
        <begin position="75"/>
        <end position="347"/>
    </location>
</feature>
<comment type="cofactor">
    <cofactor evidence="10">
        <name>Mg(2+)</name>
        <dbReference type="ChEBI" id="CHEBI:18420"/>
    </cofactor>
</comment>
<comment type="subcellular location">
    <subcellularLocation>
        <location evidence="10">Cytoplasm</location>
    </subcellularLocation>
</comment>
<dbReference type="PROSITE" id="PS00816">
    <property type="entry name" value="AIPM_HOMOCIT_SYNTH_2"/>
    <property type="match status" value="1"/>
</dbReference>
<keyword evidence="9 10" id="KW-0100">Branched-chain amino acid biosynthesis</keyword>
<dbReference type="InterPro" id="IPR013785">
    <property type="entry name" value="Aldolase_TIM"/>
</dbReference>
<proteinExistence type="inferred from homology"/>
<evidence type="ECO:0000256" key="7">
    <source>
        <dbReference type="ARBA" id="ARBA00022679"/>
    </source>
</evidence>
<feature type="binding site" evidence="10">
    <location>
        <position position="84"/>
    </location>
    <ligand>
        <name>Mg(2+)</name>
        <dbReference type="ChEBI" id="CHEBI:18420"/>
    </ligand>
</feature>
<dbReference type="SUPFAM" id="SSF110921">
    <property type="entry name" value="2-isopropylmalate synthase LeuA, allosteric (dimerisation) domain"/>
    <property type="match status" value="1"/>
</dbReference>
<keyword evidence="10" id="KW-0963">Cytoplasm</keyword>
<feature type="binding site" evidence="10">
    <location>
        <position position="322"/>
    </location>
    <ligand>
        <name>Mg(2+)</name>
        <dbReference type="ChEBI" id="CHEBI:18420"/>
    </ligand>
</feature>
<feature type="binding site" evidence="10">
    <location>
        <position position="286"/>
    </location>
    <ligand>
        <name>Mg(2+)</name>
        <dbReference type="ChEBI" id="CHEBI:18420"/>
    </ligand>
</feature>
<dbReference type="Pfam" id="PF00682">
    <property type="entry name" value="HMGL-like"/>
    <property type="match status" value="1"/>
</dbReference>
<dbReference type="SUPFAM" id="SSF89000">
    <property type="entry name" value="post-HMGL domain-like"/>
    <property type="match status" value="1"/>
</dbReference>
<evidence type="ECO:0000256" key="10">
    <source>
        <dbReference type="HAMAP-Rule" id="MF_00572"/>
    </source>
</evidence>
<dbReference type="InterPro" id="IPR000891">
    <property type="entry name" value="PYR_CT"/>
</dbReference>
<sequence>MDCSSAAAAGPDRAGTPPRGSIVPVARSDPGASAMNWNRQSPSPMPSHRYRPHTERVPVPITERRWPTRQLTEAPLWVPVDLRDGNQALAEPMDPARKRRLFEQLVAMGYKEIEVGYPSASRTDFDFVRDLATGDLVPDDVTIVVFTAARTDLVERTHESVRGLPNVVLHMYTATAPTWRSVVLGHDRKSLHRLILDAAADVARGAEGRDGVRFEFSPEVFNLTEPDYVLQVCDSLTELWDASPDRPVIHNLPATVEISTPNVYADQIEYMHRNLSRRESVILSVHPHNDRGTGVACGELAVLAGAQRVEGCLFGNGERTGNVDLVTLALNLHVQGVDPMIDFSDIDTVRRTVQYCNRIDVHPRHPYGGDLVYTAFSGTHQDAIKKGFAHHRAAAAAAGVDPDVAPWDVPYLPIDPHDVGRDYEAVIRVNSQSGKGGVAYLLQERYGVELPRALQIDFARRVQRATDDGGTEMTAAQLWKLLHDNYSHRGDLDWWAVEHVEGGDRLRVRATLGDRALDCDVTAGGPVEALTRALGESGTEVEVIDLSQQSVGTGRDAEAVTFAHCRVGEHPTWGVGLDRSVTASTLRAVLAAVSRAPSPAPA</sequence>
<dbReference type="CDD" id="cd07942">
    <property type="entry name" value="DRE_TIM_LeuA"/>
    <property type="match status" value="1"/>
</dbReference>
<dbReference type="Proteomes" id="UP001501183">
    <property type="component" value="Unassembled WGS sequence"/>
</dbReference>
<name>A0ABP8P8Z8_9NOCA</name>
<protein>
    <recommendedName>
        <fullName evidence="4 10">2-isopropylmalate synthase</fullName>
        <ecNumber evidence="4 10">2.3.3.13</ecNumber>
    </recommendedName>
    <alternativeName>
        <fullName evidence="10">Alpha-IPM synthase</fullName>
    </alternativeName>
    <alternativeName>
        <fullName evidence="10">Alpha-isopropylmalate synthase</fullName>
    </alternativeName>
</protein>
<evidence type="ECO:0000256" key="9">
    <source>
        <dbReference type="ARBA" id="ARBA00023304"/>
    </source>
</evidence>
<evidence type="ECO:0000256" key="3">
    <source>
        <dbReference type="ARBA" id="ARBA00009767"/>
    </source>
</evidence>
<feature type="binding site" evidence="10">
    <location>
        <position position="288"/>
    </location>
    <ligand>
        <name>Mg(2+)</name>
        <dbReference type="ChEBI" id="CHEBI:18420"/>
    </ligand>
</feature>
<reference evidence="14" key="1">
    <citation type="journal article" date="2019" name="Int. J. Syst. Evol. Microbiol.">
        <title>The Global Catalogue of Microorganisms (GCM) 10K type strain sequencing project: providing services to taxonomists for standard genome sequencing and annotation.</title>
        <authorList>
            <consortium name="The Broad Institute Genomics Platform"/>
            <consortium name="The Broad Institute Genome Sequencing Center for Infectious Disease"/>
            <person name="Wu L."/>
            <person name="Ma J."/>
        </authorList>
    </citation>
    <scope>NUCLEOTIDE SEQUENCE [LARGE SCALE GENOMIC DNA]</scope>
    <source>
        <strain evidence="14">JCM 32206</strain>
    </source>
</reference>
<dbReference type="InterPro" id="IPR039371">
    <property type="entry name" value="LeuA_N_DRE-TIM"/>
</dbReference>
<dbReference type="NCBIfam" id="NF002991">
    <property type="entry name" value="PRK03739.1"/>
    <property type="match status" value="1"/>
</dbReference>
<comment type="subunit">
    <text evidence="10">Homodimer.</text>
</comment>
<dbReference type="Pfam" id="PF08502">
    <property type="entry name" value="LeuA_dimer"/>
    <property type="match status" value="1"/>
</dbReference>
<dbReference type="EC" id="2.3.3.13" evidence="4 10"/>
<gene>
    <name evidence="13" type="primary">leuA_2</name>
    <name evidence="10" type="synonym">leuA</name>
    <name evidence="13" type="ORF">GCM10023094_33080</name>
</gene>
<comment type="catalytic activity">
    <reaction evidence="1 10">
        <text>3-methyl-2-oxobutanoate + acetyl-CoA + H2O = (2S)-2-isopropylmalate + CoA + H(+)</text>
        <dbReference type="Rhea" id="RHEA:21524"/>
        <dbReference type="ChEBI" id="CHEBI:1178"/>
        <dbReference type="ChEBI" id="CHEBI:11851"/>
        <dbReference type="ChEBI" id="CHEBI:15377"/>
        <dbReference type="ChEBI" id="CHEBI:15378"/>
        <dbReference type="ChEBI" id="CHEBI:57287"/>
        <dbReference type="ChEBI" id="CHEBI:57288"/>
        <dbReference type="EC" id="2.3.3.13"/>
    </reaction>
</comment>
<evidence type="ECO:0000313" key="13">
    <source>
        <dbReference type="EMBL" id="GAA4482678.1"/>
    </source>
</evidence>
<keyword evidence="14" id="KW-1185">Reference proteome</keyword>
<dbReference type="InterPro" id="IPR005668">
    <property type="entry name" value="IPM_Synthase"/>
</dbReference>
<evidence type="ECO:0000256" key="2">
    <source>
        <dbReference type="ARBA" id="ARBA00004689"/>
    </source>
</evidence>
<evidence type="ECO:0000256" key="6">
    <source>
        <dbReference type="ARBA" id="ARBA00022605"/>
    </source>
</evidence>
<organism evidence="13 14">
    <name type="scientific">Rhodococcus olei</name>
    <dbReference type="NCBI Taxonomy" id="2161675"/>
    <lineage>
        <taxon>Bacteria</taxon>
        <taxon>Bacillati</taxon>
        <taxon>Actinomycetota</taxon>
        <taxon>Actinomycetes</taxon>
        <taxon>Mycobacteriales</taxon>
        <taxon>Nocardiaceae</taxon>
        <taxon>Rhodococcus</taxon>
    </lineage>
</organism>
<dbReference type="PANTHER" id="PTHR46911:SF1">
    <property type="entry name" value="2-ISOPROPYLMALATE SYNTHASE"/>
    <property type="match status" value="1"/>
</dbReference>
<keyword evidence="5 10" id="KW-0432">Leucine biosynthesis</keyword>
<dbReference type="PROSITE" id="PS50991">
    <property type="entry name" value="PYR_CT"/>
    <property type="match status" value="1"/>
</dbReference>
<dbReference type="InterPro" id="IPR036230">
    <property type="entry name" value="LeuA_allosteric_dom_sf"/>
</dbReference>
<evidence type="ECO:0000313" key="14">
    <source>
        <dbReference type="Proteomes" id="UP001501183"/>
    </source>
</evidence>
<feature type="region of interest" description="Regulatory domain" evidence="10">
    <location>
        <begin position="489"/>
        <end position="602"/>
    </location>
</feature>
<keyword evidence="7 10" id="KW-0808">Transferase</keyword>
<comment type="pathway">
    <text evidence="2 10">Amino-acid biosynthesis; L-leucine biosynthesis; L-leucine from 3-methyl-2-oxobutanoate: step 1/4.</text>
</comment>
<comment type="function">
    <text evidence="10">Catalyzes the condensation of the acetyl group of acetyl-CoA with 3-methyl-2-oxobutanoate (2-ketoisovalerate) to form 3-carboxy-3-hydroxy-4-methylpentanoate (2-isopropylmalate).</text>
</comment>
<evidence type="ECO:0000259" key="12">
    <source>
        <dbReference type="PROSITE" id="PS50991"/>
    </source>
</evidence>
<comment type="caution">
    <text evidence="13">The sequence shown here is derived from an EMBL/GenBank/DDBJ whole genome shotgun (WGS) entry which is preliminary data.</text>
</comment>
<comment type="similarity">
    <text evidence="3 10">Belongs to the alpha-IPM synthase/homocitrate synthase family. LeuA type 2 subfamily.</text>
</comment>
<evidence type="ECO:0000256" key="11">
    <source>
        <dbReference type="SAM" id="MobiDB-lite"/>
    </source>
</evidence>
<evidence type="ECO:0000256" key="4">
    <source>
        <dbReference type="ARBA" id="ARBA00012973"/>
    </source>
</evidence>
<dbReference type="PROSITE" id="PS00815">
    <property type="entry name" value="AIPM_HOMOCIT_SYNTH_1"/>
    <property type="match status" value="1"/>
</dbReference>
<dbReference type="InterPro" id="IPR013709">
    <property type="entry name" value="2-isopropylmalate_synth_dimer"/>
</dbReference>
<accession>A0ABP8P8Z8</accession>
<dbReference type="Pfam" id="PF22615">
    <property type="entry name" value="IPMS_D2"/>
    <property type="match status" value="1"/>
</dbReference>